<dbReference type="SUPFAM" id="SSF46458">
    <property type="entry name" value="Globin-like"/>
    <property type="match status" value="1"/>
</dbReference>
<gene>
    <name evidence="12" type="ORF">BaRGS_00018519</name>
</gene>
<sequence length="258" mass="29154">MGCCSSQFTDLREDNEESQLKEAIKEEEYLPRKQRDIIRSTWKEFLYGDYNKDAVHIFVSLFQERPETLELFDFVKNSTEQHLLHNKLLMIHVDNVVTNIDVMIDSLDDLPAVAILMYDLGKRHAVFWVKAEYFKPVAAGIIYALKRKLGSHFTDRAKTAWQAVLDFSERHFLDGLRAGEKQLNKGETSQSESDDQHSSFLSGSQSSQAALEADLHSAWDTMLSAQDTLEAGSQSPPDTPESGLRSPQPLSGTPFSPV</sequence>
<keyword evidence="6" id="KW-0408">Iron</keyword>
<keyword evidence="2 9" id="KW-0813">Transport</keyword>
<dbReference type="CDD" id="cd01040">
    <property type="entry name" value="Mb-like"/>
    <property type="match status" value="1"/>
</dbReference>
<dbReference type="InterPro" id="IPR012292">
    <property type="entry name" value="Globin/Proto"/>
</dbReference>
<feature type="compositionally biased region" description="Polar residues" evidence="10">
    <location>
        <begin position="224"/>
        <end position="236"/>
    </location>
</feature>
<feature type="region of interest" description="Disordered" evidence="10">
    <location>
        <begin position="184"/>
        <end position="209"/>
    </location>
</feature>
<feature type="compositionally biased region" description="Polar residues" evidence="10">
    <location>
        <begin position="248"/>
        <end position="258"/>
    </location>
</feature>
<evidence type="ECO:0000256" key="5">
    <source>
        <dbReference type="ARBA" id="ARBA00022723"/>
    </source>
</evidence>
<dbReference type="InterPro" id="IPR009050">
    <property type="entry name" value="Globin-like_sf"/>
</dbReference>
<evidence type="ECO:0000256" key="3">
    <source>
        <dbReference type="ARBA" id="ARBA00022617"/>
    </source>
</evidence>
<keyword evidence="7" id="KW-0514">Muscle protein</keyword>
<dbReference type="PROSITE" id="PS01033">
    <property type="entry name" value="GLOBIN"/>
    <property type="match status" value="1"/>
</dbReference>
<evidence type="ECO:0000313" key="12">
    <source>
        <dbReference type="EMBL" id="KAK7490174.1"/>
    </source>
</evidence>
<protein>
    <recommendedName>
        <fullName evidence="1">Globin</fullName>
    </recommendedName>
    <alternativeName>
        <fullName evidence="8">Myoglobin</fullName>
    </alternativeName>
</protein>
<evidence type="ECO:0000256" key="1">
    <source>
        <dbReference type="ARBA" id="ARBA00013895"/>
    </source>
</evidence>
<dbReference type="PANTHER" id="PTHR46458">
    <property type="entry name" value="BLR2807 PROTEIN"/>
    <property type="match status" value="1"/>
</dbReference>
<feature type="compositionally biased region" description="Low complexity" evidence="10">
    <location>
        <begin position="198"/>
        <end position="208"/>
    </location>
</feature>
<evidence type="ECO:0000256" key="9">
    <source>
        <dbReference type="RuleBase" id="RU000356"/>
    </source>
</evidence>
<keyword evidence="13" id="KW-1185">Reference proteome</keyword>
<accession>A0ABD0KSG2</accession>
<evidence type="ECO:0000256" key="8">
    <source>
        <dbReference type="ARBA" id="ARBA00030087"/>
    </source>
</evidence>
<reference evidence="12 13" key="1">
    <citation type="journal article" date="2023" name="Sci. Data">
        <title>Genome assembly of the Korean intertidal mud-creeper Batillaria attramentaria.</title>
        <authorList>
            <person name="Patra A.K."/>
            <person name="Ho P.T."/>
            <person name="Jun S."/>
            <person name="Lee S.J."/>
            <person name="Kim Y."/>
            <person name="Won Y.J."/>
        </authorList>
    </citation>
    <scope>NUCLEOTIDE SEQUENCE [LARGE SCALE GENOMIC DNA]</scope>
    <source>
        <strain evidence="12">Wonlab-2016</strain>
    </source>
</reference>
<feature type="region of interest" description="Disordered" evidence="10">
    <location>
        <begin position="224"/>
        <end position="258"/>
    </location>
</feature>
<organism evidence="12 13">
    <name type="scientific">Batillaria attramentaria</name>
    <dbReference type="NCBI Taxonomy" id="370345"/>
    <lineage>
        <taxon>Eukaryota</taxon>
        <taxon>Metazoa</taxon>
        <taxon>Spiralia</taxon>
        <taxon>Lophotrochozoa</taxon>
        <taxon>Mollusca</taxon>
        <taxon>Gastropoda</taxon>
        <taxon>Caenogastropoda</taxon>
        <taxon>Sorbeoconcha</taxon>
        <taxon>Cerithioidea</taxon>
        <taxon>Batillariidae</taxon>
        <taxon>Batillaria</taxon>
    </lineage>
</organism>
<evidence type="ECO:0000256" key="6">
    <source>
        <dbReference type="ARBA" id="ARBA00023004"/>
    </source>
</evidence>
<dbReference type="Pfam" id="PF00042">
    <property type="entry name" value="Globin"/>
    <property type="match status" value="1"/>
</dbReference>
<dbReference type="PANTHER" id="PTHR46458:SF1">
    <property type="entry name" value="GEO09476P1"/>
    <property type="match status" value="1"/>
</dbReference>
<dbReference type="GO" id="GO:0005344">
    <property type="term" value="F:oxygen carrier activity"/>
    <property type="evidence" value="ECO:0007669"/>
    <property type="project" value="UniProtKB-KW"/>
</dbReference>
<dbReference type="AlphaFoldDB" id="A0ABD0KSG2"/>
<feature type="domain" description="Globin" evidence="11">
    <location>
        <begin position="29"/>
        <end position="177"/>
    </location>
</feature>
<evidence type="ECO:0000256" key="10">
    <source>
        <dbReference type="SAM" id="MobiDB-lite"/>
    </source>
</evidence>
<dbReference type="Proteomes" id="UP001519460">
    <property type="component" value="Unassembled WGS sequence"/>
</dbReference>
<keyword evidence="5" id="KW-0479">Metal-binding</keyword>
<name>A0ABD0KSG2_9CAEN</name>
<evidence type="ECO:0000256" key="7">
    <source>
        <dbReference type="ARBA" id="ARBA00023179"/>
    </source>
</evidence>
<keyword evidence="4 9" id="KW-0561">Oxygen transport</keyword>
<dbReference type="EMBL" id="JACVVK020000129">
    <property type="protein sequence ID" value="KAK7490174.1"/>
    <property type="molecule type" value="Genomic_DNA"/>
</dbReference>
<dbReference type="Gene3D" id="1.10.490.10">
    <property type="entry name" value="Globins"/>
    <property type="match status" value="1"/>
</dbReference>
<evidence type="ECO:0000256" key="2">
    <source>
        <dbReference type="ARBA" id="ARBA00022448"/>
    </source>
</evidence>
<comment type="caution">
    <text evidence="12">The sequence shown here is derived from an EMBL/GenBank/DDBJ whole genome shotgun (WGS) entry which is preliminary data.</text>
</comment>
<evidence type="ECO:0000256" key="4">
    <source>
        <dbReference type="ARBA" id="ARBA00022621"/>
    </source>
</evidence>
<comment type="similarity">
    <text evidence="9">Belongs to the globin family.</text>
</comment>
<dbReference type="GO" id="GO:0046872">
    <property type="term" value="F:metal ion binding"/>
    <property type="evidence" value="ECO:0007669"/>
    <property type="project" value="UniProtKB-KW"/>
</dbReference>
<dbReference type="InterPro" id="IPR044399">
    <property type="entry name" value="Mb-like_M"/>
</dbReference>
<evidence type="ECO:0000259" key="11">
    <source>
        <dbReference type="PROSITE" id="PS01033"/>
    </source>
</evidence>
<keyword evidence="3 9" id="KW-0349">Heme</keyword>
<dbReference type="InterPro" id="IPR000971">
    <property type="entry name" value="Globin"/>
</dbReference>
<dbReference type="InterPro" id="IPR050532">
    <property type="entry name" value="Globin-like_OT"/>
</dbReference>
<evidence type="ECO:0000313" key="13">
    <source>
        <dbReference type="Proteomes" id="UP001519460"/>
    </source>
</evidence>
<proteinExistence type="inferred from homology"/>